<dbReference type="EMBL" id="BPLR01020455">
    <property type="protein sequence ID" value="GIX79012.1"/>
    <property type="molecule type" value="Genomic_DNA"/>
</dbReference>
<reference evidence="3 4" key="1">
    <citation type="submission" date="2021-06" db="EMBL/GenBank/DDBJ databases">
        <title>Caerostris extrusa draft genome.</title>
        <authorList>
            <person name="Kono N."/>
            <person name="Arakawa K."/>
        </authorList>
    </citation>
    <scope>NUCLEOTIDE SEQUENCE [LARGE SCALE GENOMIC DNA]</scope>
</reference>
<evidence type="ECO:0000313" key="4">
    <source>
        <dbReference type="Proteomes" id="UP001054945"/>
    </source>
</evidence>
<organism evidence="3 4">
    <name type="scientific">Caerostris extrusa</name>
    <name type="common">Bark spider</name>
    <name type="synonym">Caerostris bankana</name>
    <dbReference type="NCBI Taxonomy" id="172846"/>
    <lineage>
        <taxon>Eukaryota</taxon>
        <taxon>Metazoa</taxon>
        <taxon>Ecdysozoa</taxon>
        <taxon>Arthropoda</taxon>
        <taxon>Chelicerata</taxon>
        <taxon>Arachnida</taxon>
        <taxon>Araneae</taxon>
        <taxon>Araneomorphae</taxon>
        <taxon>Entelegynae</taxon>
        <taxon>Araneoidea</taxon>
        <taxon>Araneidae</taxon>
        <taxon>Caerostris</taxon>
    </lineage>
</organism>
<evidence type="ECO:0000256" key="1">
    <source>
        <dbReference type="SAM" id="Phobius"/>
    </source>
</evidence>
<feature type="domain" description="Calcium-activated chloride channel N-terminal" evidence="2">
    <location>
        <begin position="24"/>
        <end position="140"/>
    </location>
</feature>
<keyword evidence="1" id="KW-1133">Transmembrane helix</keyword>
<accession>A0AAV4N2E8</accession>
<dbReference type="Proteomes" id="UP001054945">
    <property type="component" value="Unassembled WGS sequence"/>
</dbReference>
<dbReference type="AlphaFoldDB" id="A0AAV4N2E8"/>
<keyword evidence="1" id="KW-0812">Transmembrane</keyword>
<evidence type="ECO:0000259" key="2">
    <source>
        <dbReference type="Pfam" id="PF08434"/>
    </source>
</evidence>
<evidence type="ECO:0000313" key="3">
    <source>
        <dbReference type="EMBL" id="GIX79012.1"/>
    </source>
</evidence>
<feature type="transmembrane region" description="Helical" evidence="1">
    <location>
        <begin position="6"/>
        <end position="25"/>
    </location>
</feature>
<dbReference type="Pfam" id="PF08434">
    <property type="entry name" value="CLCA"/>
    <property type="match status" value="1"/>
</dbReference>
<name>A0AAV4N2E8_CAEEX</name>
<sequence>MENHKLFTLIIVCYICFQIVSPIYIQNNAYKGISISISESVKERDFDFQKLKAVLSKSSDFIYYATRKRSYLGEFLISLPSSWNKELQKCSSSEVIEDFRRVDVHLTDSKGGLKTKHSRGCGKEGDRIYMSMDWLNGKQKISLINLPNNGQFIDMEFSKRNQLKATRVTNMKILGHPLVVITSKSILRYHLKLVFRHVRCLVTSLEKKN</sequence>
<gene>
    <name evidence="3" type="ORF">CEXT_200521</name>
</gene>
<keyword evidence="1" id="KW-0472">Membrane</keyword>
<protein>
    <recommendedName>
        <fullName evidence="2">Calcium-activated chloride channel N-terminal domain-containing protein</fullName>
    </recommendedName>
</protein>
<comment type="caution">
    <text evidence="3">The sequence shown here is derived from an EMBL/GenBank/DDBJ whole genome shotgun (WGS) entry which is preliminary data.</text>
</comment>
<keyword evidence="4" id="KW-1185">Reference proteome</keyword>
<proteinExistence type="predicted"/>
<dbReference type="InterPro" id="IPR013642">
    <property type="entry name" value="CLCA_N"/>
</dbReference>